<reference evidence="2" key="3">
    <citation type="submission" date="2022-06" db="UniProtKB">
        <authorList>
            <consortium name="EnsemblPlants"/>
        </authorList>
    </citation>
    <scope>IDENTIFICATION</scope>
</reference>
<feature type="region of interest" description="Disordered" evidence="1">
    <location>
        <begin position="420"/>
        <end position="489"/>
    </location>
</feature>
<feature type="compositionally biased region" description="Polar residues" evidence="1">
    <location>
        <begin position="280"/>
        <end position="353"/>
    </location>
</feature>
<dbReference type="EnsemblPlants" id="TuG1812G0200005704.01.T01">
    <property type="protein sequence ID" value="TuG1812G0200005704.01.T01"/>
    <property type="gene ID" value="TuG1812G0200005704.01"/>
</dbReference>
<dbReference type="Gramene" id="TuG1812G0200005704.01.T01">
    <property type="protein sequence ID" value="TuG1812G0200005704.01.T01"/>
    <property type="gene ID" value="TuG1812G0200005704.01"/>
</dbReference>
<evidence type="ECO:0000256" key="1">
    <source>
        <dbReference type="SAM" id="MobiDB-lite"/>
    </source>
</evidence>
<feature type="region of interest" description="Disordered" evidence="1">
    <location>
        <begin position="75"/>
        <end position="154"/>
    </location>
</feature>
<name>A0A8R7TNH4_TRIUA</name>
<protein>
    <submittedName>
        <fullName evidence="2">Uncharacterized protein</fullName>
    </submittedName>
</protein>
<dbReference type="AlphaFoldDB" id="A0A8R7TNH4"/>
<reference evidence="2" key="2">
    <citation type="submission" date="2018-03" db="EMBL/GenBank/DDBJ databases">
        <title>The Triticum urartu genome reveals the dynamic nature of wheat genome evolution.</title>
        <authorList>
            <person name="Ling H."/>
            <person name="Ma B."/>
            <person name="Shi X."/>
            <person name="Liu H."/>
            <person name="Dong L."/>
            <person name="Sun H."/>
            <person name="Cao Y."/>
            <person name="Gao Q."/>
            <person name="Zheng S."/>
            <person name="Li Y."/>
            <person name="Yu Y."/>
            <person name="Du H."/>
            <person name="Qi M."/>
            <person name="Li Y."/>
            <person name="Yu H."/>
            <person name="Cui Y."/>
            <person name="Wang N."/>
            <person name="Chen C."/>
            <person name="Wu H."/>
            <person name="Zhao Y."/>
            <person name="Zhang J."/>
            <person name="Li Y."/>
            <person name="Zhou W."/>
            <person name="Zhang B."/>
            <person name="Hu W."/>
            <person name="Eijk M."/>
            <person name="Tang J."/>
            <person name="Witsenboer H."/>
            <person name="Zhao S."/>
            <person name="Li Z."/>
            <person name="Zhang A."/>
            <person name="Wang D."/>
            <person name="Liang C."/>
        </authorList>
    </citation>
    <scope>NUCLEOTIDE SEQUENCE [LARGE SCALE GENOMIC DNA]</scope>
    <source>
        <strain evidence="2">cv. G1812</strain>
    </source>
</reference>
<accession>A0A8R7TNH4</accession>
<evidence type="ECO:0000313" key="2">
    <source>
        <dbReference type="EnsemblPlants" id="TuG1812G0200005704.01.T01"/>
    </source>
</evidence>
<dbReference type="Proteomes" id="UP000015106">
    <property type="component" value="Chromosome 2"/>
</dbReference>
<sequence>MLPIIYMDHLDVPRGCLVDHTINYSLPRACFVHERDFYAVVAVDTLDDGFGKRPFRTSTPYAVVEFMSYIDQHHQGAASEHVTEELPEISDQGGAVGGATHTPDVPESSHMQENVHVGADAGSQSPPHAGTGGTNGSAEHVHEPPPSNMESGDDVCSSLEEWLHALPTIEELELPPQMQVIFNKHKELHARELNVAFSSFGRVLQGMYCKRMGLMLSEAHKAECSIHGQRAEGEGITFSVPGGSSAAGMSDGTATEPFAQQPKHPEQPNIHPVTVPPLQQPKQPATATVPSPQQPKQPATATVPSPQQPKQPATATLPSPQQPEQPATATLPSPQQPKQPATATLPSPQQPKQPATAPLPSPQQPKQPAVEVGQNNGNDQSNGRGEDSGSKEFPQVRTFPAKTSVADLDSFLSIRTRSPLFGESPATSAGPVYDVTPIATRPPISTGPAEAGVAETREEVVIEVSRGGKRDAKKPHTRELQNRQKTHRS</sequence>
<reference evidence="3" key="1">
    <citation type="journal article" date="2013" name="Nature">
        <title>Draft genome of the wheat A-genome progenitor Triticum urartu.</title>
        <authorList>
            <person name="Ling H.Q."/>
            <person name="Zhao S."/>
            <person name="Liu D."/>
            <person name="Wang J."/>
            <person name="Sun H."/>
            <person name="Zhang C."/>
            <person name="Fan H."/>
            <person name="Li D."/>
            <person name="Dong L."/>
            <person name="Tao Y."/>
            <person name="Gao C."/>
            <person name="Wu H."/>
            <person name="Li Y."/>
            <person name="Cui Y."/>
            <person name="Guo X."/>
            <person name="Zheng S."/>
            <person name="Wang B."/>
            <person name="Yu K."/>
            <person name="Liang Q."/>
            <person name="Yang W."/>
            <person name="Lou X."/>
            <person name="Chen J."/>
            <person name="Feng M."/>
            <person name="Jian J."/>
            <person name="Zhang X."/>
            <person name="Luo G."/>
            <person name="Jiang Y."/>
            <person name="Liu J."/>
            <person name="Wang Z."/>
            <person name="Sha Y."/>
            <person name="Zhang B."/>
            <person name="Wu H."/>
            <person name="Tang D."/>
            <person name="Shen Q."/>
            <person name="Xue P."/>
            <person name="Zou S."/>
            <person name="Wang X."/>
            <person name="Liu X."/>
            <person name="Wang F."/>
            <person name="Yang Y."/>
            <person name="An X."/>
            <person name="Dong Z."/>
            <person name="Zhang K."/>
            <person name="Zhang X."/>
            <person name="Luo M.C."/>
            <person name="Dvorak J."/>
            <person name="Tong Y."/>
            <person name="Wang J."/>
            <person name="Yang H."/>
            <person name="Li Z."/>
            <person name="Wang D."/>
            <person name="Zhang A."/>
            <person name="Wang J."/>
        </authorList>
    </citation>
    <scope>NUCLEOTIDE SEQUENCE</scope>
    <source>
        <strain evidence="3">cv. G1812</strain>
    </source>
</reference>
<feature type="region of interest" description="Disordered" evidence="1">
    <location>
        <begin position="235"/>
        <end position="402"/>
    </location>
</feature>
<organism evidence="2 3">
    <name type="scientific">Triticum urartu</name>
    <name type="common">Red wild einkorn</name>
    <name type="synonym">Crithodium urartu</name>
    <dbReference type="NCBI Taxonomy" id="4572"/>
    <lineage>
        <taxon>Eukaryota</taxon>
        <taxon>Viridiplantae</taxon>
        <taxon>Streptophyta</taxon>
        <taxon>Embryophyta</taxon>
        <taxon>Tracheophyta</taxon>
        <taxon>Spermatophyta</taxon>
        <taxon>Magnoliopsida</taxon>
        <taxon>Liliopsida</taxon>
        <taxon>Poales</taxon>
        <taxon>Poaceae</taxon>
        <taxon>BOP clade</taxon>
        <taxon>Pooideae</taxon>
        <taxon>Triticodae</taxon>
        <taxon>Triticeae</taxon>
        <taxon>Triticinae</taxon>
        <taxon>Triticum</taxon>
    </lineage>
</organism>
<evidence type="ECO:0000313" key="3">
    <source>
        <dbReference type="Proteomes" id="UP000015106"/>
    </source>
</evidence>
<feature type="compositionally biased region" description="Basic and acidic residues" evidence="1">
    <location>
        <begin position="455"/>
        <end position="470"/>
    </location>
</feature>
<feature type="compositionally biased region" description="Polar residues" evidence="1">
    <location>
        <begin position="373"/>
        <end position="383"/>
    </location>
</feature>
<keyword evidence="3" id="KW-1185">Reference proteome</keyword>
<proteinExistence type="predicted"/>